<reference evidence="8 9" key="1">
    <citation type="submission" date="2014-04" db="EMBL/GenBank/DDBJ databases">
        <title>A comprehensive comparison of genomes of Erythrobacter spp. strains.</title>
        <authorList>
            <person name="Zheng Q."/>
        </authorList>
    </citation>
    <scope>NUCLEOTIDE SEQUENCE [LARGE SCALE GENOMIC DNA]</scope>
    <source>
        <strain evidence="8 9">DSM 6997</strain>
    </source>
</reference>
<keyword evidence="4 7" id="KW-1133">Transmembrane helix</keyword>
<dbReference type="SUPFAM" id="SSF140478">
    <property type="entry name" value="LemA-like"/>
    <property type="match status" value="1"/>
</dbReference>
<protein>
    <submittedName>
        <fullName evidence="8">Membrane protein</fullName>
    </submittedName>
</protein>
<keyword evidence="9" id="KW-1185">Reference proteome</keyword>
<comment type="subcellular location">
    <subcellularLocation>
        <location evidence="1">Membrane</location>
        <topology evidence="1">Single-pass membrane protein</topology>
    </subcellularLocation>
</comment>
<dbReference type="RefSeq" id="WP_051698827.1">
    <property type="nucleotide sequence ID" value="NZ_JMIW01000001.1"/>
</dbReference>
<proteinExistence type="inferred from homology"/>
<dbReference type="STRING" id="1044.EH31_00395"/>
<keyword evidence="3 7" id="KW-0812">Transmembrane</keyword>
<dbReference type="AlphaFoldDB" id="A0A074M8Q6"/>
<sequence length="191" mass="20872">MVDIFGWFWTSAIFVIAFIGVFGIIAIYNTLVRLRQNVNQGRADIDAQLRQRHDLIPNLVEAVKGYAGHEKSTLEEVIKARSAASKGEPDSASEQGLKIALDNLLALGEDYPDLRASENFQELQSELADIEDKLAAARRALNAAAAQFNGAREAFPAVLFASMLGFKEADFNTLDPSERGTVDQAPKVAFS</sequence>
<dbReference type="InterPro" id="IPR023353">
    <property type="entry name" value="LemA-like_dom_sf"/>
</dbReference>
<gene>
    <name evidence="8" type="ORF">EH31_00395</name>
</gene>
<evidence type="ECO:0000256" key="5">
    <source>
        <dbReference type="ARBA" id="ARBA00023136"/>
    </source>
</evidence>
<organism evidence="8 9">
    <name type="scientific">Erythrobacter longus</name>
    <dbReference type="NCBI Taxonomy" id="1044"/>
    <lineage>
        <taxon>Bacteria</taxon>
        <taxon>Pseudomonadati</taxon>
        <taxon>Pseudomonadota</taxon>
        <taxon>Alphaproteobacteria</taxon>
        <taxon>Sphingomonadales</taxon>
        <taxon>Erythrobacteraceae</taxon>
        <taxon>Erythrobacter/Porphyrobacter group</taxon>
        <taxon>Erythrobacter</taxon>
    </lineage>
</organism>
<evidence type="ECO:0000256" key="7">
    <source>
        <dbReference type="SAM" id="Phobius"/>
    </source>
</evidence>
<dbReference type="eggNOG" id="COG1704">
    <property type="taxonomic scope" value="Bacteria"/>
</dbReference>
<dbReference type="Pfam" id="PF04011">
    <property type="entry name" value="LemA"/>
    <property type="match status" value="1"/>
</dbReference>
<dbReference type="OrthoDB" id="9804152at2"/>
<dbReference type="EMBL" id="JMIW01000001">
    <property type="protein sequence ID" value="KEO91156.1"/>
    <property type="molecule type" value="Genomic_DNA"/>
</dbReference>
<evidence type="ECO:0000256" key="2">
    <source>
        <dbReference type="ARBA" id="ARBA00008854"/>
    </source>
</evidence>
<evidence type="ECO:0000256" key="4">
    <source>
        <dbReference type="ARBA" id="ARBA00022989"/>
    </source>
</evidence>
<feature type="coiled-coil region" evidence="6">
    <location>
        <begin position="113"/>
        <end position="147"/>
    </location>
</feature>
<evidence type="ECO:0000256" key="6">
    <source>
        <dbReference type="SAM" id="Coils"/>
    </source>
</evidence>
<dbReference type="InterPro" id="IPR007156">
    <property type="entry name" value="MamQ_LemA"/>
</dbReference>
<evidence type="ECO:0000313" key="9">
    <source>
        <dbReference type="Proteomes" id="UP000027647"/>
    </source>
</evidence>
<feature type="transmembrane region" description="Helical" evidence="7">
    <location>
        <begin position="6"/>
        <end position="28"/>
    </location>
</feature>
<dbReference type="Gene3D" id="1.20.1440.20">
    <property type="entry name" value="LemA-like domain"/>
    <property type="match status" value="1"/>
</dbReference>
<keyword evidence="6" id="KW-0175">Coiled coil</keyword>
<name>A0A074M8Q6_ERYLO</name>
<evidence type="ECO:0000313" key="8">
    <source>
        <dbReference type="EMBL" id="KEO91156.1"/>
    </source>
</evidence>
<accession>A0A074M8Q6</accession>
<comment type="similarity">
    <text evidence="2">Belongs to the LemA family.</text>
</comment>
<dbReference type="GO" id="GO:0016020">
    <property type="term" value="C:membrane"/>
    <property type="evidence" value="ECO:0007669"/>
    <property type="project" value="UniProtKB-SubCell"/>
</dbReference>
<comment type="caution">
    <text evidence="8">The sequence shown here is derived from an EMBL/GenBank/DDBJ whole genome shotgun (WGS) entry which is preliminary data.</text>
</comment>
<evidence type="ECO:0000256" key="3">
    <source>
        <dbReference type="ARBA" id="ARBA00022692"/>
    </source>
</evidence>
<keyword evidence="5 7" id="KW-0472">Membrane</keyword>
<dbReference type="Proteomes" id="UP000027647">
    <property type="component" value="Unassembled WGS sequence"/>
</dbReference>
<dbReference type="PANTHER" id="PTHR34478">
    <property type="entry name" value="PROTEIN LEMA"/>
    <property type="match status" value="1"/>
</dbReference>
<dbReference type="PANTHER" id="PTHR34478:SF1">
    <property type="entry name" value="PROTEIN LEMA"/>
    <property type="match status" value="1"/>
</dbReference>
<evidence type="ECO:0000256" key="1">
    <source>
        <dbReference type="ARBA" id="ARBA00004167"/>
    </source>
</evidence>